<proteinExistence type="predicted"/>
<keyword evidence="2" id="KW-1185">Reference proteome</keyword>
<reference evidence="1 2" key="1">
    <citation type="journal article" date="2023" name="Genes (Basel)">
        <title>Chromosome-Level Genome Assembly and Circadian Gene Repertoire of the Patagonia Blennie Eleginops maclovinus-The Closest Ancestral Proxy of Antarctic Cryonotothenioids.</title>
        <authorList>
            <person name="Cheng C.C."/>
            <person name="Rivera-Colon A.G."/>
            <person name="Minhas B.F."/>
            <person name="Wilson L."/>
            <person name="Rayamajhi N."/>
            <person name="Vargas-Chacoff L."/>
            <person name="Catchen J.M."/>
        </authorList>
    </citation>
    <scope>NUCLEOTIDE SEQUENCE [LARGE SCALE GENOMIC DNA]</scope>
    <source>
        <strain evidence="1">JMC-PN-2008</strain>
    </source>
</reference>
<name>A0AAN8AJV2_ELEMC</name>
<dbReference type="Proteomes" id="UP001346869">
    <property type="component" value="Unassembled WGS sequence"/>
</dbReference>
<evidence type="ECO:0000313" key="2">
    <source>
        <dbReference type="Proteomes" id="UP001346869"/>
    </source>
</evidence>
<organism evidence="1 2">
    <name type="scientific">Eleginops maclovinus</name>
    <name type="common">Patagonian blennie</name>
    <name type="synonym">Eleginus maclovinus</name>
    <dbReference type="NCBI Taxonomy" id="56733"/>
    <lineage>
        <taxon>Eukaryota</taxon>
        <taxon>Metazoa</taxon>
        <taxon>Chordata</taxon>
        <taxon>Craniata</taxon>
        <taxon>Vertebrata</taxon>
        <taxon>Euteleostomi</taxon>
        <taxon>Actinopterygii</taxon>
        <taxon>Neopterygii</taxon>
        <taxon>Teleostei</taxon>
        <taxon>Neoteleostei</taxon>
        <taxon>Acanthomorphata</taxon>
        <taxon>Eupercaria</taxon>
        <taxon>Perciformes</taxon>
        <taxon>Notothenioidei</taxon>
        <taxon>Eleginopidae</taxon>
        <taxon>Eleginops</taxon>
    </lineage>
</organism>
<protein>
    <submittedName>
        <fullName evidence="1">Uncharacterized protein</fullName>
    </submittedName>
</protein>
<reference evidence="1 2" key="2">
    <citation type="journal article" date="2023" name="Mol. Biol. Evol.">
        <title>Genomics of Secondarily Temperate Adaptation in the Only Non-Antarctic Icefish.</title>
        <authorList>
            <person name="Rivera-Colon A.G."/>
            <person name="Rayamajhi N."/>
            <person name="Minhas B.F."/>
            <person name="Madrigal G."/>
            <person name="Bilyk K.T."/>
            <person name="Yoon V."/>
            <person name="Hune M."/>
            <person name="Gregory S."/>
            <person name="Cheng C.H.C."/>
            <person name="Catchen J.M."/>
        </authorList>
    </citation>
    <scope>NUCLEOTIDE SEQUENCE [LARGE SCALE GENOMIC DNA]</scope>
    <source>
        <strain evidence="1">JMC-PN-2008</strain>
    </source>
</reference>
<gene>
    <name evidence="1" type="ORF">PBY51_016461</name>
</gene>
<accession>A0AAN8AJV2</accession>
<comment type="caution">
    <text evidence="1">The sequence shown here is derived from an EMBL/GenBank/DDBJ whole genome shotgun (WGS) entry which is preliminary data.</text>
</comment>
<dbReference type="AlphaFoldDB" id="A0AAN8AJV2"/>
<dbReference type="EMBL" id="JAUZQC010000010">
    <property type="protein sequence ID" value="KAK5865286.1"/>
    <property type="molecule type" value="Genomic_DNA"/>
</dbReference>
<evidence type="ECO:0000313" key="1">
    <source>
        <dbReference type="EMBL" id="KAK5865286.1"/>
    </source>
</evidence>
<sequence>MLGGGNPETQLTLLQQKPEDQSKKILILPGRPSDLPALRGMSSLKKPRLPADSLLCSVGTCCVLMLRDRWKRGTIRGCARDEPGDETEIRDAFWIFCRLHRGCQRKQGVDFLLIPAAHGAVLHLWSAGSLR</sequence>